<accession>B2IBE1</accession>
<dbReference type="Proteomes" id="UP000001695">
    <property type="component" value="Chromosome"/>
</dbReference>
<dbReference type="OrthoDB" id="8084719at2"/>
<dbReference type="STRING" id="395963.Bind_1589"/>
<protein>
    <recommendedName>
        <fullName evidence="3">General secretion pathway protein K</fullName>
    </recommendedName>
</protein>
<evidence type="ECO:0008006" key="3">
    <source>
        <dbReference type="Google" id="ProtNLM"/>
    </source>
</evidence>
<dbReference type="SUPFAM" id="SSF158544">
    <property type="entry name" value="GspK insert domain-like"/>
    <property type="match status" value="1"/>
</dbReference>
<dbReference type="RefSeq" id="WP_012384578.1">
    <property type="nucleotide sequence ID" value="NC_010581.1"/>
</dbReference>
<keyword evidence="2" id="KW-1185">Reference proteome</keyword>
<name>B2IBE1_BEII9</name>
<gene>
    <name evidence="1" type="ordered locus">Bind_1589</name>
</gene>
<dbReference type="GO" id="GO:0016020">
    <property type="term" value="C:membrane"/>
    <property type="evidence" value="ECO:0007669"/>
    <property type="project" value="InterPro"/>
</dbReference>
<evidence type="ECO:0000313" key="1">
    <source>
        <dbReference type="EMBL" id="ACB95221.1"/>
    </source>
</evidence>
<sequence length="282" mass="30194">MRSKSGDPRRGAILILVLLLVALISSLLATAQHIAVANARSAKAFADSLRAEELGRVAVDLLAGQILGGGPTERRNGSFSAFVDNAEIQVDYLSESARIDVNLAPPTLIAALGQASGLEPNEASALAERIAHARQGDQRQGDQRQGDHVKPFNDVEDAASAWDLDPDIFASLRPFLTVTNGSAKIDPLIADPKVVAALFEGEGPASEIFLARRAEGFETEGDAQAALPAKAREAVSFTPAPACRASARVRLQNGFRRRFEFILVTPKPRDDKVDVIAWRMVP</sequence>
<dbReference type="InterPro" id="IPR005628">
    <property type="entry name" value="GspK"/>
</dbReference>
<dbReference type="AlphaFoldDB" id="B2IBE1"/>
<dbReference type="KEGG" id="bid:Bind_1589"/>
<dbReference type="PANTHER" id="PTHR38831">
    <property type="entry name" value="TYPE II SECRETION SYSTEM PROTEIN K"/>
    <property type="match status" value="1"/>
</dbReference>
<evidence type="ECO:0000313" key="2">
    <source>
        <dbReference type="Proteomes" id="UP000001695"/>
    </source>
</evidence>
<dbReference type="HOGENOM" id="CLU_956055_0_0_5"/>
<organism evidence="1 2">
    <name type="scientific">Beijerinckia indica subsp. indica (strain ATCC 9039 / DSM 1715 / NCIMB 8712)</name>
    <dbReference type="NCBI Taxonomy" id="395963"/>
    <lineage>
        <taxon>Bacteria</taxon>
        <taxon>Pseudomonadati</taxon>
        <taxon>Pseudomonadota</taxon>
        <taxon>Alphaproteobacteria</taxon>
        <taxon>Hyphomicrobiales</taxon>
        <taxon>Beijerinckiaceae</taxon>
        <taxon>Beijerinckia</taxon>
    </lineage>
</organism>
<dbReference type="eggNOG" id="COG3156">
    <property type="taxonomic scope" value="Bacteria"/>
</dbReference>
<reference evidence="2" key="1">
    <citation type="submission" date="2008-03" db="EMBL/GenBank/DDBJ databases">
        <title>Complete sequence of chromosome of Beijerinckia indica subsp. indica ATCC 9039.</title>
        <authorList>
            <consortium name="US DOE Joint Genome Institute"/>
            <person name="Copeland A."/>
            <person name="Lucas S."/>
            <person name="Lapidus A."/>
            <person name="Glavina del Rio T."/>
            <person name="Dalin E."/>
            <person name="Tice H."/>
            <person name="Bruce D."/>
            <person name="Goodwin L."/>
            <person name="Pitluck S."/>
            <person name="LaButti K."/>
            <person name="Schmutz J."/>
            <person name="Larimer F."/>
            <person name="Land M."/>
            <person name="Hauser L."/>
            <person name="Kyrpides N."/>
            <person name="Mikhailova N."/>
            <person name="Dunfield P.F."/>
            <person name="Dedysh S.N."/>
            <person name="Liesack W."/>
            <person name="Saw J.H."/>
            <person name="Alam M."/>
            <person name="Chen Y."/>
            <person name="Murrell J.C."/>
            <person name="Richardson P."/>
        </authorList>
    </citation>
    <scope>NUCLEOTIDE SEQUENCE [LARGE SCALE GENOMIC DNA]</scope>
    <source>
        <strain evidence="2">ATCC 9039 / DSM 1715 / NCIMB 8712</strain>
    </source>
</reference>
<dbReference type="GO" id="GO:0009306">
    <property type="term" value="P:protein secretion"/>
    <property type="evidence" value="ECO:0007669"/>
    <property type="project" value="InterPro"/>
</dbReference>
<dbReference type="InterPro" id="IPR038072">
    <property type="entry name" value="GspK_central_sf"/>
</dbReference>
<dbReference type="EMBL" id="CP001016">
    <property type="protein sequence ID" value="ACB95221.1"/>
    <property type="molecule type" value="Genomic_DNA"/>
</dbReference>
<reference evidence="1 2" key="2">
    <citation type="journal article" date="2010" name="J. Bacteriol.">
        <title>Complete genome sequence of Beijerinckia indica subsp. indica.</title>
        <authorList>
            <person name="Tamas I."/>
            <person name="Dedysh S.N."/>
            <person name="Liesack W."/>
            <person name="Stott M.B."/>
            <person name="Alam M."/>
            <person name="Murrell J.C."/>
            <person name="Dunfield P.F."/>
        </authorList>
    </citation>
    <scope>NUCLEOTIDE SEQUENCE [LARGE SCALE GENOMIC DNA]</scope>
    <source>
        <strain evidence="2">ATCC 9039 / DSM 1715 / NCIMB 8712</strain>
    </source>
</reference>
<dbReference type="PANTHER" id="PTHR38831:SF2">
    <property type="entry name" value="TYPE II SECRETION SYSTEM PROTEIN K"/>
    <property type="match status" value="1"/>
</dbReference>
<proteinExistence type="predicted"/>